<sequence>MPGWMIFLPQKTIQPSQVTDLSQCLLKTFSQIWTLLLAVVSRLWPPVLARWIISRPLKCPKIVLLDWAPPQPIMQGLLPSPCLTQACCSSSAPWIFSSVPRATITTQVMLQCKTFPSHPAQTQQTCRRQRQTSAAMLYFPCEIPCGGIPCSPCLKILGKSRIWTTPCMKAQFLDIIEAGSIFPSAIMKEIALFKNTNIRSMMTLMGPLKTLLQQEADQYVVIQSKPEGQTIALPWAVGGRMLVSIFGDLHQDPCNWTRPSFSKVASTLADFLRRDASGRFFKLTTETAEPYTPEWARSIIVFCQSSSYRQPPQSTINSTLPQFPKDDAGRLTSSLVSWTGWVTSRYFELYLFRYLQVLSNDTSFDSVEDQKSYIMCLVDTLLLSAFCPQSIHKDSMDEKDPRTVCLYRDVFDRQSRVHSALWVYCSVAIRGLPAWSSIWDTIGQRWPLLQGETMAQLFQNDLAAFNASLADNYRSAYNSLRHFEDYGSLLSTMNPILHEEFDDETENEVFLHDDRLLQLYRLGCTNKLDQWIGVYDQQTTGGVLTAQTASQKRVASTRAFAALAIIDWRRRPIHAWNPKRPIEAGSDFLESFIRKVLERLVSIDLYDECTELCPAGTPLEEFFTSKTAKKGTSTAMQMYNDRVQCLIRRGRRWRELKDMVGLGVVLIHDPLRHFRSDLQTFYIPSIVEDGTERQFTRLKEIIPTRLQWLAEVCIKLRGLVPMLVAASTAERENATVIRDQMQAMIITAFGSRSSVEEALLSSWAQQDLFPRGLAELLRPEAATIPLDIKVESFRVIDVEQLQIIPAPPGCAYLTLSYVWDHANINPFAQSRVATFPDFCKPQGLSLSRLPQTIADALVVCRRLGERYLWVDALCIIQDDPADVAAQVTRMGEIYSLATATIAVCSVRGIQYVANEPPLDQAIKDTLWYTRGWAYQEYLLSKRLIVFTSPQVFFICGEDTCPEDTVFHPPQAGWEYERSLHHHLVSWDAPGGSFAGSTWKLYTDTVAGYTKRQLTFASDRLPAISGILRTFGLCTDDRFLCGLPAKQLLCALLWQPSGESARSDMCPSWSWAGWTGHVFHPADQAASEFNDSRSPFVSALEHLRFLGADGVETPIDQKPRNDEVPSRFDIYRPPMESKDEINKAGPQEIAAGAEPATNVAATDLQSGHLLFTGNTARLSIVPDPDAPAPTTASGLHRYRVQRGASWVGTIYLTPTQAASYPARTDDLEFLLLTRCTVENYNLVYFLLDRFGDWDWVDENPAIFDAKFYEEARTQTQPGFSDDAGAPNRGKRVRPKIDISHVMLFDRVGEVIEREAVDWVAQSGVDWDESQEFCLG</sequence>
<proteinExistence type="predicted"/>
<name>A0A9P9KD75_FUSSL</name>
<evidence type="ECO:0000313" key="3">
    <source>
        <dbReference type="Proteomes" id="UP000736672"/>
    </source>
</evidence>
<gene>
    <name evidence="2" type="ORF">B0J15DRAFT_595483</name>
</gene>
<dbReference type="Pfam" id="PF06985">
    <property type="entry name" value="HET"/>
    <property type="match status" value="1"/>
</dbReference>
<dbReference type="PANTHER" id="PTHR33112">
    <property type="entry name" value="DOMAIN PROTEIN, PUTATIVE-RELATED"/>
    <property type="match status" value="1"/>
</dbReference>
<comment type="caution">
    <text evidence="2">The sequence shown here is derived from an EMBL/GenBank/DDBJ whole genome shotgun (WGS) entry which is preliminary data.</text>
</comment>
<dbReference type="PANTHER" id="PTHR33112:SF12">
    <property type="entry name" value="HETEROKARYON INCOMPATIBILITY DOMAIN-CONTAINING PROTEIN"/>
    <property type="match status" value="1"/>
</dbReference>
<dbReference type="InterPro" id="IPR010730">
    <property type="entry name" value="HET"/>
</dbReference>
<dbReference type="Proteomes" id="UP000736672">
    <property type="component" value="Unassembled WGS sequence"/>
</dbReference>
<evidence type="ECO:0000313" key="2">
    <source>
        <dbReference type="EMBL" id="KAH7253080.1"/>
    </source>
</evidence>
<keyword evidence="3" id="KW-1185">Reference proteome</keyword>
<dbReference type="EMBL" id="JAGTJS010000011">
    <property type="protein sequence ID" value="KAH7253080.1"/>
    <property type="molecule type" value="Genomic_DNA"/>
</dbReference>
<dbReference type="OrthoDB" id="5105683at2759"/>
<evidence type="ECO:0000259" key="1">
    <source>
        <dbReference type="Pfam" id="PF06985"/>
    </source>
</evidence>
<organism evidence="2 3">
    <name type="scientific">Fusarium solani</name>
    <name type="common">Filamentous fungus</name>
    <dbReference type="NCBI Taxonomy" id="169388"/>
    <lineage>
        <taxon>Eukaryota</taxon>
        <taxon>Fungi</taxon>
        <taxon>Dikarya</taxon>
        <taxon>Ascomycota</taxon>
        <taxon>Pezizomycotina</taxon>
        <taxon>Sordariomycetes</taxon>
        <taxon>Hypocreomycetidae</taxon>
        <taxon>Hypocreales</taxon>
        <taxon>Nectriaceae</taxon>
        <taxon>Fusarium</taxon>
        <taxon>Fusarium solani species complex</taxon>
    </lineage>
</organism>
<reference evidence="2" key="1">
    <citation type="journal article" date="2021" name="Nat. Commun.">
        <title>Genetic determinants of endophytism in the Arabidopsis root mycobiome.</title>
        <authorList>
            <person name="Mesny F."/>
            <person name="Miyauchi S."/>
            <person name="Thiergart T."/>
            <person name="Pickel B."/>
            <person name="Atanasova L."/>
            <person name="Karlsson M."/>
            <person name="Huettel B."/>
            <person name="Barry K.W."/>
            <person name="Haridas S."/>
            <person name="Chen C."/>
            <person name="Bauer D."/>
            <person name="Andreopoulos W."/>
            <person name="Pangilinan J."/>
            <person name="LaButti K."/>
            <person name="Riley R."/>
            <person name="Lipzen A."/>
            <person name="Clum A."/>
            <person name="Drula E."/>
            <person name="Henrissat B."/>
            <person name="Kohler A."/>
            <person name="Grigoriev I.V."/>
            <person name="Martin F.M."/>
            <person name="Hacquard S."/>
        </authorList>
    </citation>
    <scope>NUCLEOTIDE SEQUENCE</scope>
    <source>
        <strain evidence="2">FSSC 5 MPI-SDFR-AT-0091</strain>
    </source>
</reference>
<feature type="domain" description="Heterokaryon incompatibility" evidence="1">
    <location>
        <begin position="812"/>
        <end position="905"/>
    </location>
</feature>
<protein>
    <recommendedName>
        <fullName evidence="1">Heterokaryon incompatibility domain-containing protein</fullName>
    </recommendedName>
</protein>
<accession>A0A9P9KD75</accession>